<evidence type="ECO:0000256" key="16">
    <source>
        <dbReference type="HAMAP-Rule" id="MF_00109"/>
    </source>
</evidence>
<feature type="binding site" evidence="16">
    <location>
        <position position="42"/>
    </location>
    <ligand>
        <name>substrate</name>
    </ligand>
</feature>
<dbReference type="GO" id="GO:0000287">
    <property type="term" value="F:magnesium ion binding"/>
    <property type="evidence" value="ECO:0007669"/>
    <property type="project" value="UniProtKB-UniRule"/>
</dbReference>
<evidence type="ECO:0000256" key="11">
    <source>
        <dbReference type="ARBA" id="ARBA00023027"/>
    </source>
</evidence>
<comment type="catalytic activity">
    <reaction evidence="15 16">
        <text>shikimate + ATP = 3-phosphoshikimate + ADP + H(+)</text>
        <dbReference type="Rhea" id="RHEA:13121"/>
        <dbReference type="ChEBI" id="CHEBI:15378"/>
        <dbReference type="ChEBI" id="CHEBI:30616"/>
        <dbReference type="ChEBI" id="CHEBI:36208"/>
        <dbReference type="ChEBI" id="CHEBI:145989"/>
        <dbReference type="ChEBI" id="CHEBI:456216"/>
        <dbReference type="EC" id="2.7.1.71"/>
    </reaction>
</comment>
<evidence type="ECO:0000256" key="6">
    <source>
        <dbReference type="ARBA" id="ARBA00022605"/>
    </source>
</evidence>
<keyword evidence="14" id="KW-0511">Multifunctional enzyme</keyword>
<comment type="similarity">
    <text evidence="16">Belongs to the shikimate kinase family.</text>
</comment>
<proteinExistence type="inferred from homology"/>
<dbReference type="CDD" id="cd00464">
    <property type="entry name" value="SK"/>
    <property type="match status" value="1"/>
</dbReference>
<dbReference type="InterPro" id="IPR016037">
    <property type="entry name" value="DHQ_synth_AroB"/>
</dbReference>
<comment type="caution">
    <text evidence="16">Lacks conserved residue(s) required for the propagation of feature annotation.</text>
</comment>
<dbReference type="UniPathway" id="UPA00053">
    <property type="reaction ID" value="UER00088"/>
</dbReference>
<keyword evidence="7 16" id="KW-0808">Transferase</keyword>
<dbReference type="GO" id="GO:0005737">
    <property type="term" value="C:cytoplasm"/>
    <property type="evidence" value="ECO:0007669"/>
    <property type="project" value="UniProtKB-SubCell"/>
</dbReference>
<feature type="domain" description="3-dehydroquinate synthase C-terminal" evidence="18">
    <location>
        <begin position="355"/>
        <end position="495"/>
    </location>
</feature>
<comment type="subcellular location">
    <subcellularLocation>
        <location evidence="16">Cytoplasm</location>
    </subcellularLocation>
</comment>
<keyword evidence="20" id="KW-1185">Reference proteome</keyword>
<comment type="catalytic activity">
    <reaction evidence="1">
        <text>7-phospho-2-dehydro-3-deoxy-D-arabino-heptonate = 3-dehydroquinate + phosphate</text>
        <dbReference type="Rhea" id="RHEA:21968"/>
        <dbReference type="ChEBI" id="CHEBI:32364"/>
        <dbReference type="ChEBI" id="CHEBI:43474"/>
        <dbReference type="ChEBI" id="CHEBI:58394"/>
        <dbReference type="EC" id="4.2.3.4"/>
    </reaction>
</comment>
<sequence>MIVPENAVLPTRIFLCGLPAAGKTTVGQILARALGWEFLDLDHLIEKTTGKSIPEVFSESGEEHFRDLETAALQEVLRTENPCIIALGGGALDRPANQALIAEQAVVHLKVDPKTAFERARHEGNRPLLNGTDPEVKLQELAQRRNPIYQKVATIQVPAEQAPEQVAQQICRELGKNLGISLVRGQRDYLVLVGTDLQAAILRSLLDAGDDHLIVHPAALKPAALELSELLEQQGKRVRCFQHADGEAGKSLSQLAAAWDLLGAEAYGRDCVITGLGGGATTDLAGFIGATWMRGVKTVMLPTSLLGMVDAAVGGKTGINTEAGKNLVGAFYPPTAVFCDLKFLQTLPEAELRNGMAEVIKCGFIRDPYILQLCQGIAPGTLPTGEVLQALIEAAVRVKAQVVSTDLFESGLREILNYGHTLGHAIEKAEKYQLPHGHGVSIGMVFAAHLAAELGIATKEYARDLTDRIAALGLPTNYAGSWPDLRDTMARDKKNRQGQLRFVLCSSPGQVQTYRVNDEDALKRAAQATGITVS</sequence>
<evidence type="ECO:0000256" key="13">
    <source>
        <dbReference type="ARBA" id="ARBA00023239"/>
    </source>
</evidence>
<dbReference type="GO" id="GO:0008652">
    <property type="term" value="P:amino acid biosynthetic process"/>
    <property type="evidence" value="ECO:0007669"/>
    <property type="project" value="UniProtKB-KW"/>
</dbReference>
<reference evidence="19 20" key="1">
    <citation type="submission" date="2016-11" db="EMBL/GenBank/DDBJ databases">
        <title>Actinomyces gypaetusis sp. nov. isolated from the vulture Gypaetus barbatus in Qinghai Tibet Plateau China.</title>
        <authorList>
            <person name="Meng X."/>
        </authorList>
    </citation>
    <scope>NUCLEOTIDE SEQUENCE [LARGE SCALE GENOMIC DNA]</scope>
    <source>
        <strain evidence="19 20">VUL4_2</strain>
    </source>
</reference>
<feature type="binding site" evidence="16">
    <location>
        <position position="126"/>
    </location>
    <ligand>
        <name>ATP</name>
        <dbReference type="ChEBI" id="CHEBI:30616"/>
    </ligand>
</feature>
<evidence type="ECO:0000256" key="12">
    <source>
        <dbReference type="ARBA" id="ARBA00023141"/>
    </source>
</evidence>
<dbReference type="InterPro" id="IPR050071">
    <property type="entry name" value="Dehydroquinate_synthase"/>
</dbReference>
<feature type="binding site" evidence="16">
    <location>
        <position position="145"/>
    </location>
    <ligand>
        <name>substrate</name>
    </ligand>
</feature>
<evidence type="ECO:0000256" key="7">
    <source>
        <dbReference type="ARBA" id="ARBA00022679"/>
    </source>
</evidence>
<dbReference type="PANTHER" id="PTHR43622:SF7">
    <property type="entry name" value="3-DEHYDROQUINATE SYNTHASE, CHLOROPLASTIC"/>
    <property type="match status" value="1"/>
</dbReference>
<evidence type="ECO:0000256" key="5">
    <source>
        <dbReference type="ARBA" id="ARBA00022490"/>
    </source>
</evidence>
<dbReference type="PRINTS" id="PR01100">
    <property type="entry name" value="SHIKIMTKNASE"/>
</dbReference>
<dbReference type="SUPFAM" id="SSF56796">
    <property type="entry name" value="Dehydroquinate synthase-like"/>
    <property type="match status" value="1"/>
</dbReference>
<comment type="cofactor">
    <cofactor evidence="16">
        <name>Mg(2+)</name>
        <dbReference type="ChEBI" id="CHEBI:18420"/>
    </cofactor>
    <text evidence="16">Binds 1 Mg(2+) ion per subunit.</text>
</comment>
<gene>
    <name evidence="16" type="primary">aroK</name>
    <name evidence="19" type="ORF">BSR29_04535</name>
</gene>
<dbReference type="InterPro" id="IPR000623">
    <property type="entry name" value="Shikimate_kinase/TSH1"/>
</dbReference>
<keyword evidence="9 16" id="KW-0418">Kinase</keyword>
<evidence type="ECO:0000256" key="9">
    <source>
        <dbReference type="ARBA" id="ARBA00022777"/>
    </source>
</evidence>
<dbReference type="Proteomes" id="UP000186785">
    <property type="component" value="Unassembled WGS sequence"/>
</dbReference>
<dbReference type="NCBIfam" id="TIGR01357">
    <property type="entry name" value="aroB"/>
    <property type="match status" value="1"/>
</dbReference>
<keyword evidence="12 16" id="KW-0057">Aromatic amino acid biosynthesis</keyword>
<evidence type="ECO:0000256" key="1">
    <source>
        <dbReference type="ARBA" id="ARBA00001393"/>
    </source>
</evidence>
<keyword evidence="11" id="KW-0520">NAD</keyword>
<keyword evidence="13" id="KW-0456">Lyase</keyword>
<dbReference type="PANTHER" id="PTHR43622">
    <property type="entry name" value="3-DEHYDROQUINATE SYNTHASE"/>
    <property type="match status" value="1"/>
</dbReference>
<evidence type="ECO:0000256" key="2">
    <source>
        <dbReference type="ARBA" id="ARBA00001911"/>
    </source>
</evidence>
<dbReference type="GO" id="GO:0009423">
    <property type="term" value="P:chorismate biosynthetic process"/>
    <property type="evidence" value="ECO:0007669"/>
    <property type="project" value="UniProtKB-UniRule"/>
</dbReference>
<protein>
    <recommendedName>
        <fullName evidence="16">Shikimate kinase</fullName>
        <shortName evidence="16">SK</shortName>
        <ecNumber evidence="16">2.7.1.71</ecNumber>
    </recommendedName>
</protein>
<feature type="domain" description="3-dehydroquinate synthase N-terminal" evidence="17">
    <location>
        <begin position="244"/>
        <end position="353"/>
    </location>
</feature>
<evidence type="ECO:0000256" key="4">
    <source>
        <dbReference type="ARBA" id="ARBA00004842"/>
    </source>
</evidence>
<evidence type="ECO:0000313" key="19">
    <source>
        <dbReference type="EMBL" id="OKL49195.1"/>
    </source>
</evidence>
<keyword evidence="8 16" id="KW-0547">Nucleotide-binding</keyword>
<name>A0A1Q5PP43_9ACTO</name>
<evidence type="ECO:0000256" key="15">
    <source>
        <dbReference type="ARBA" id="ARBA00048567"/>
    </source>
</evidence>
<dbReference type="GO" id="GO:0004765">
    <property type="term" value="F:shikimate kinase activity"/>
    <property type="evidence" value="ECO:0007669"/>
    <property type="project" value="UniProtKB-UniRule"/>
</dbReference>
<dbReference type="InterPro" id="IPR023000">
    <property type="entry name" value="Shikimate_kinase_CS"/>
</dbReference>
<dbReference type="Gene3D" id="1.20.1090.10">
    <property type="entry name" value="Dehydroquinate synthase-like - alpha domain"/>
    <property type="match status" value="1"/>
</dbReference>
<dbReference type="InterPro" id="IPR031322">
    <property type="entry name" value="Shikimate/glucono_kinase"/>
</dbReference>
<dbReference type="Pfam" id="PF24621">
    <property type="entry name" value="DHQS_C"/>
    <property type="match status" value="1"/>
</dbReference>
<comment type="subunit">
    <text evidence="16">Monomer.</text>
</comment>
<dbReference type="Pfam" id="PF01761">
    <property type="entry name" value="DHQ_synthase"/>
    <property type="match status" value="1"/>
</dbReference>
<keyword evidence="5 16" id="KW-0963">Cytoplasm</keyword>
<feature type="binding site" evidence="16">
    <location>
        <position position="66"/>
    </location>
    <ligand>
        <name>substrate</name>
    </ligand>
</feature>
<dbReference type="InterPro" id="IPR027417">
    <property type="entry name" value="P-loop_NTPase"/>
</dbReference>
<dbReference type="STRING" id="1921764.BSR28_04100"/>
<keyword evidence="16" id="KW-0479">Metal-binding</keyword>
<dbReference type="PROSITE" id="PS01128">
    <property type="entry name" value="SHIKIMATE_KINASE"/>
    <property type="match status" value="1"/>
</dbReference>
<evidence type="ECO:0000313" key="20">
    <source>
        <dbReference type="Proteomes" id="UP000186785"/>
    </source>
</evidence>
<keyword evidence="16" id="KW-0460">Magnesium</keyword>
<dbReference type="Gene3D" id="3.40.50.1970">
    <property type="match status" value="1"/>
</dbReference>
<evidence type="ECO:0000259" key="17">
    <source>
        <dbReference type="Pfam" id="PF01761"/>
    </source>
</evidence>
<dbReference type="SUPFAM" id="SSF52540">
    <property type="entry name" value="P-loop containing nucleoside triphosphate hydrolases"/>
    <property type="match status" value="1"/>
</dbReference>
<comment type="function">
    <text evidence="16">Catalyzes the specific phosphorylation of the 3-hydroxyl group of shikimic acid using ATP as a cosubstrate.</text>
</comment>
<dbReference type="CDD" id="cd08195">
    <property type="entry name" value="DHQS"/>
    <property type="match status" value="1"/>
</dbReference>
<evidence type="ECO:0000259" key="18">
    <source>
        <dbReference type="Pfam" id="PF24621"/>
    </source>
</evidence>
<dbReference type="GO" id="GO:0003856">
    <property type="term" value="F:3-dehydroquinate synthase activity"/>
    <property type="evidence" value="ECO:0007669"/>
    <property type="project" value="UniProtKB-UniRule"/>
</dbReference>
<dbReference type="InterPro" id="IPR056179">
    <property type="entry name" value="DHQS_C"/>
</dbReference>
<comment type="pathway">
    <text evidence="4 16">Metabolic intermediate biosynthesis; chorismate biosynthesis; chorismate from D-erythrose 4-phosphate and phosphoenolpyruvate: step 5/7.</text>
</comment>
<dbReference type="GO" id="GO:0005524">
    <property type="term" value="F:ATP binding"/>
    <property type="evidence" value="ECO:0007669"/>
    <property type="project" value="UniProtKB-UniRule"/>
</dbReference>
<feature type="binding site" evidence="16">
    <location>
        <position position="89"/>
    </location>
    <ligand>
        <name>substrate</name>
    </ligand>
</feature>
<dbReference type="AlphaFoldDB" id="A0A1Q5PP43"/>
<comment type="pathway">
    <text evidence="3">Metabolic intermediate biosynthesis; chorismate biosynthesis; chorismate from D-erythrose 4-phosphate and phosphoenolpyruvate: step 2/7.</text>
</comment>
<feature type="binding site" evidence="16">
    <location>
        <begin position="20"/>
        <end position="25"/>
    </location>
    <ligand>
        <name>ATP</name>
        <dbReference type="ChEBI" id="CHEBI:30616"/>
    </ligand>
</feature>
<keyword evidence="10 16" id="KW-0067">ATP-binding</keyword>
<dbReference type="Gene3D" id="3.40.50.300">
    <property type="entry name" value="P-loop containing nucleotide triphosphate hydrolases"/>
    <property type="match status" value="1"/>
</dbReference>
<evidence type="ECO:0000256" key="10">
    <source>
        <dbReference type="ARBA" id="ARBA00022840"/>
    </source>
</evidence>
<dbReference type="HAMAP" id="MF_00109">
    <property type="entry name" value="Shikimate_kinase"/>
    <property type="match status" value="1"/>
</dbReference>
<dbReference type="Pfam" id="PF01202">
    <property type="entry name" value="SKI"/>
    <property type="match status" value="1"/>
</dbReference>
<accession>A0A1Q5PP43</accession>
<dbReference type="GO" id="GO:0009073">
    <property type="term" value="P:aromatic amino acid family biosynthetic process"/>
    <property type="evidence" value="ECO:0007669"/>
    <property type="project" value="UniProtKB-KW"/>
</dbReference>
<dbReference type="EC" id="2.7.1.71" evidence="16"/>
<comment type="caution">
    <text evidence="19">The sequence shown here is derived from an EMBL/GenBank/DDBJ whole genome shotgun (WGS) entry which is preliminary data.</text>
</comment>
<comment type="cofactor">
    <cofactor evidence="2">
        <name>NAD(+)</name>
        <dbReference type="ChEBI" id="CHEBI:57540"/>
    </cofactor>
</comment>
<evidence type="ECO:0000256" key="8">
    <source>
        <dbReference type="ARBA" id="ARBA00022741"/>
    </source>
</evidence>
<dbReference type="InterPro" id="IPR030960">
    <property type="entry name" value="DHQS/DOIS_N"/>
</dbReference>
<evidence type="ECO:0000256" key="14">
    <source>
        <dbReference type="ARBA" id="ARBA00023268"/>
    </source>
</evidence>
<keyword evidence="6 16" id="KW-0028">Amino-acid biosynthesis</keyword>
<feature type="binding site" evidence="16">
    <location>
        <position position="24"/>
    </location>
    <ligand>
        <name>Mg(2+)</name>
        <dbReference type="ChEBI" id="CHEBI:18420"/>
    </ligand>
</feature>
<evidence type="ECO:0000256" key="3">
    <source>
        <dbReference type="ARBA" id="ARBA00004661"/>
    </source>
</evidence>
<organism evidence="19 20">
    <name type="scientific">Boudabousia liubingyangii</name>
    <dbReference type="NCBI Taxonomy" id="1921764"/>
    <lineage>
        <taxon>Bacteria</taxon>
        <taxon>Bacillati</taxon>
        <taxon>Actinomycetota</taxon>
        <taxon>Actinomycetes</taxon>
        <taxon>Actinomycetales</taxon>
        <taxon>Actinomycetaceae</taxon>
        <taxon>Boudabousia</taxon>
    </lineage>
</organism>
<dbReference type="EMBL" id="MQSV01000002">
    <property type="protein sequence ID" value="OKL49195.1"/>
    <property type="molecule type" value="Genomic_DNA"/>
</dbReference>